<evidence type="ECO:0000259" key="4">
    <source>
        <dbReference type="Pfam" id="PF05193"/>
    </source>
</evidence>
<name>A0A1F5SWA6_9BACT</name>
<dbReference type="EMBL" id="MFGJ01000008">
    <property type="protein sequence ID" value="OGF30899.1"/>
    <property type="molecule type" value="Genomic_DNA"/>
</dbReference>
<dbReference type="Gene3D" id="3.30.830.10">
    <property type="entry name" value="Metalloenzyme, LuxS/M16 peptidase-like"/>
    <property type="match status" value="2"/>
</dbReference>
<dbReference type="GO" id="GO:0004222">
    <property type="term" value="F:metalloendopeptidase activity"/>
    <property type="evidence" value="ECO:0007669"/>
    <property type="project" value="InterPro"/>
</dbReference>
<feature type="domain" description="Peptidase M16 N-terminal" evidence="3">
    <location>
        <begin position="17"/>
        <end position="161"/>
    </location>
</feature>
<dbReference type="Pfam" id="PF05193">
    <property type="entry name" value="Peptidase_M16_C"/>
    <property type="match status" value="1"/>
</dbReference>
<feature type="domain" description="Peptidase M16 C-terminal" evidence="4">
    <location>
        <begin position="167"/>
        <end position="344"/>
    </location>
</feature>
<evidence type="ECO:0000313" key="5">
    <source>
        <dbReference type="EMBL" id="OGF30899.1"/>
    </source>
</evidence>
<comment type="similarity">
    <text evidence="1 2">Belongs to the peptidase M16 family.</text>
</comment>
<dbReference type="PROSITE" id="PS00143">
    <property type="entry name" value="INSULINASE"/>
    <property type="match status" value="1"/>
</dbReference>
<dbReference type="InterPro" id="IPR011249">
    <property type="entry name" value="Metalloenz_LuxS/M16"/>
</dbReference>
<accession>A0A1F5SWA6</accession>
<organism evidence="5 6">
    <name type="scientific">Candidatus Falkowbacteria bacterium RIFOXYC2_FULL_36_12</name>
    <dbReference type="NCBI Taxonomy" id="1798002"/>
    <lineage>
        <taxon>Bacteria</taxon>
        <taxon>Candidatus Falkowiibacteriota</taxon>
    </lineage>
</organism>
<evidence type="ECO:0000256" key="1">
    <source>
        <dbReference type="ARBA" id="ARBA00007261"/>
    </source>
</evidence>
<dbReference type="GO" id="GO:0006508">
    <property type="term" value="P:proteolysis"/>
    <property type="evidence" value="ECO:0007669"/>
    <property type="project" value="InterPro"/>
</dbReference>
<dbReference type="AlphaFoldDB" id="A0A1F5SWA6"/>
<dbReference type="Pfam" id="PF00675">
    <property type="entry name" value="Peptidase_M16"/>
    <property type="match status" value="1"/>
</dbReference>
<dbReference type="PANTHER" id="PTHR11851">
    <property type="entry name" value="METALLOPROTEASE"/>
    <property type="match status" value="1"/>
</dbReference>
<dbReference type="InterPro" id="IPR011765">
    <property type="entry name" value="Pept_M16_N"/>
</dbReference>
<evidence type="ECO:0000256" key="2">
    <source>
        <dbReference type="RuleBase" id="RU004447"/>
    </source>
</evidence>
<dbReference type="GO" id="GO:0046872">
    <property type="term" value="F:metal ion binding"/>
    <property type="evidence" value="ECO:0007669"/>
    <property type="project" value="InterPro"/>
</dbReference>
<evidence type="ECO:0000259" key="3">
    <source>
        <dbReference type="Pfam" id="PF00675"/>
    </source>
</evidence>
<gene>
    <name evidence="5" type="ORF">A2478_00415</name>
</gene>
<protein>
    <recommendedName>
        <fullName evidence="7">Peptidase M16</fullName>
    </recommendedName>
</protein>
<dbReference type="InterPro" id="IPR007863">
    <property type="entry name" value="Peptidase_M16_C"/>
</dbReference>
<dbReference type="SUPFAM" id="SSF63411">
    <property type="entry name" value="LuxS/MPP-like metallohydrolase"/>
    <property type="match status" value="2"/>
</dbReference>
<dbReference type="InterPro" id="IPR001431">
    <property type="entry name" value="Pept_M16_Zn_BS"/>
</dbReference>
<reference evidence="5 6" key="1">
    <citation type="journal article" date="2016" name="Nat. Commun.">
        <title>Thousands of microbial genomes shed light on interconnected biogeochemical processes in an aquifer system.</title>
        <authorList>
            <person name="Anantharaman K."/>
            <person name="Brown C.T."/>
            <person name="Hug L.A."/>
            <person name="Sharon I."/>
            <person name="Castelle C.J."/>
            <person name="Probst A.J."/>
            <person name="Thomas B.C."/>
            <person name="Singh A."/>
            <person name="Wilkins M.J."/>
            <person name="Karaoz U."/>
            <person name="Brodie E.L."/>
            <person name="Williams K.H."/>
            <person name="Hubbard S.S."/>
            <person name="Banfield J.F."/>
        </authorList>
    </citation>
    <scope>NUCLEOTIDE SEQUENCE [LARGE SCALE GENOMIC DNA]</scope>
</reference>
<evidence type="ECO:0000313" key="6">
    <source>
        <dbReference type="Proteomes" id="UP000179001"/>
    </source>
</evidence>
<evidence type="ECO:0008006" key="7">
    <source>
        <dbReference type="Google" id="ProtNLM"/>
    </source>
</evidence>
<sequence>MIEKKQFENGLRLVTIPDLSVRSVTIFVLFAVGSRYEDKDINGASHFVEHLMFKGTKKRPNSLDISKALDSFGAEYNAATSKDWTGYYIKIDSRHLEEALDILSDMIYNSKFDAGEINKERGVILEEINMYQDNPLMYIEDILEQVVFKGSTLGSEIAGPKKVIREISRKKLFDYKNTHYVPEKTVIGIAGKIDNSIERLVKKYFQTTDKKIKGVKQVGYKDFVFDQKETRIKIIYKKTEQVQVALGFPAYGYFDPRVYALNLLSVILGGNMSSRLFISVREKRGLAYFVRCYPNIYQDTGCLVIQSGLDKHRVGLAIETIVNELRRIKSTGVTVDELKKAKEYLRGKVVLALEDTASQADWYAKQELLQNQILTPEQKFKKFDLVTVADIKKVAKEIFVKEKTSLALIGPFKDEKYFEKLLNL</sequence>
<dbReference type="STRING" id="1798002.A2478_00415"/>
<dbReference type="Proteomes" id="UP000179001">
    <property type="component" value="Unassembled WGS sequence"/>
</dbReference>
<dbReference type="PANTHER" id="PTHR11851:SF49">
    <property type="entry name" value="MITOCHONDRIAL-PROCESSING PEPTIDASE SUBUNIT ALPHA"/>
    <property type="match status" value="1"/>
</dbReference>
<dbReference type="InterPro" id="IPR050361">
    <property type="entry name" value="MPP/UQCRC_Complex"/>
</dbReference>
<proteinExistence type="inferred from homology"/>
<comment type="caution">
    <text evidence="5">The sequence shown here is derived from an EMBL/GenBank/DDBJ whole genome shotgun (WGS) entry which is preliminary data.</text>
</comment>